<dbReference type="Pfam" id="PF00106">
    <property type="entry name" value="adh_short"/>
    <property type="match status" value="1"/>
</dbReference>
<keyword evidence="5" id="KW-1185">Reference proteome</keyword>
<protein>
    <submittedName>
        <fullName evidence="4">SDR family oxidoreductase</fullName>
    </submittedName>
</protein>
<dbReference type="PANTHER" id="PTHR44196">
    <property type="entry name" value="DEHYDROGENASE/REDUCTASE SDR FAMILY MEMBER 7B"/>
    <property type="match status" value="1"/>
</dbReference>
<accession>A0ABN3M7L9</accession>
<dbReference type="PROSITE" id="PS00061">
    <property type="entry name" value="ADH_SHORT"/>
    <property type="match status" value="1"/>
</dbReference>
<dbReference type="InterPro" id="IPR020904">
    <property type="entry name" value="Sc_DH/Rdtase_CS"/>
</dbReference>
<proteinExistence type="inferred from homology"/>
<name>A0ABN3M7L9_9ACTN</name>
<dbReference type="PRINTS" id="PR00080">
    <property type="entry name" value="SDRFAMILY"/>
</dbReference>
<comment type="similarity">
    <text evidence="1 3">Belongs to the short-chain dehydrogenases/reductases (SDR) family.</text>
</comment>
<comment type="caution">
    <text evidence="4">The sequence shown here is derived from an EMBL/GenBank/DDBJ whole genome shotgun (WGS) entry which is preliminary data.</text>
</comment>
<dbReference type="InterPro" id="IPR036291">
    <property type="entry name" value="NAD(P)-bd_dom_sf"/>
</dbReference>
<organism evidence="4 5">
    <name type="scientific">Streptomyces graminearus</name>
    <dbReference type="NCBI Taxonomy" id="284030"/>
    <lineage>
        <taxon>Bacteria</taxon>
        <taxon>Bacillati</taxon>
        <taxon>Actinomycetota</taxon>
        <taxon>Actinomycetes</taxon>
        <taxon>Kitasatosporales</taxon>
        <taxon>Streptomycetaceae</taxon>
        <taxon>Streptomyces</taxon>
    </lineage>
</organism>
<dbReference type="EMBL" id="BAAATL010000025">
    <property type="protein sequence ID" value="GAA2495140.1"/>
    <property type="molecule type" value="Genomic_DNA"/>
</dbReference>
<gene>
    <name evidence="4" type="ORF">GCM10010422_48330</name>
</gene>
<evidence type="ECO:0000313" key="5">
    <source>
        <dbReference type="Proteomes" id="UP001501721"/>
    </source>
</evidence>
<reference evidence="4 5" key="1">
    <citation type="journal article" date="2019" name="Int. J. Syst. Evol. Microbiol.">
        <title>The Global Catalogue of Microorganisms (GCM) 10K type strain sequencing project: providing services to taxonomists for standard genome sequencing and annotation.</title>
        <authorList>
            <consortium name="The Broad Institute Genomics Platform"/>
            <consortium name="The Broad Institute Genome Sequencing Center for Infectious Disease"/>
            <person name="Wu L."/>
            <person name="Ma J."/>
        </authorList>
    </citation>
    <scope>NUCLEOTIDE SEQUENCE [LARGE SCALE GENOMIC DNA]</scope>
    <source>
        <strain evidence="4 5">JCM 6923</strain>
    </source>
</reference>
<dbReference type="PANTHER" id="PTHR44196:SF2">
    <property type="entry name" value="SHORT-CHAIN DEHYDROGENASE-RELATED"/>
    <property type="match status" value="1"/>
</dbReference>
<evidence type="ECO:0000256" key="3">
    <source>
        <dbReference type="RuleBase" id="RU000363"/>
    </source>
</evidence>
<evidence type="ECO:0000256" key="1">
    <source>
        <dbReference type="ARBA" id="ARBA00006484"/>
    </source>
</evidence>
<dbReference type="SUPFAM" id="SSF51735">
    <property type="entry name" value="NAD(P)-binding Rossmann-fold domains"/>
    <property type="match status" value="1"/>
</dbReference>
<dbReference type="Proteomes" id="UP001501721">
    <property type="component" value="Unassembled WGS sequence"/>
</dbReference>
<evidence type="ECO:0000313" key="4">
    <source>
        <dbReference type="EMBL" id="GAA2495140.1"/>
    </source>
</evidence>
<sequence>MPTMSYQGTTAVITGASSGLGEEFARQWAERGADVVLVARRLDRLETLAAELERRHSVSATPIAMDLAEPGAGVALREELAARGRSVQTLINNAGFGSHGAFAEQDPEQIARMIRLNVGAVTELTRAFLPQLAADGRGALVNVASTAAYQPTPAMAVYGATKAFVLSLTEALAHESRGGALRVLAVSPGPVATEFFDVVGSRKAIVGRMATAADVVAATRSALEGRRTPSSVIAGLGNRISATAARLAPRRIALAAAGRALGA</sequence>
<evidence type="ECO:0000256" key="2">
    <source>
        <dbReference type="ARBA" id="ARBA00023002"/>
    </source>
</evidence>
<dbReference type="PRINTS" id="PR00081">
    <property type="entry name" value="GDHRDH"/>
</dbReference>
<dbReference type="PIRSF" id="PIRSF000126">
    <property type="entry name" value="11-beta-HSD1"/>
    <property type="match status" value="1"/>
</dbReference>
<dbReference type="Gene3D" id="3.40.50.720">
    <property type="entry name" value="NAD(P)-binding Rossmann-like Domain"/>
    <property type="match status" value="1"/>
</dbReference>
<dbReference type="InterPro" id="IPR002347">
    <property type="entry name" value="SDR_fam"/>
</dbReference>
<keyword evidence="2" id="KW-0560">Oxidoreductase</keyword>